<accession>B9Z4Y1</accession>
<reference evidence="2 3" key="1">
    <citation type="submission" date="2009-02" db="EMBL/GenBank/DDBJ databases">
        <title>Sequencing of the draft genome and assembly of Lutiella nitroferrum 2002.</title>
        <authorList>
            <consortium name="US DOE Joint Genome Institute (JGI-PGF)"/>
            <person name="Lucas S."/>
            <person name="Copeland A."/>
            <person name="Lapidus A."/>
            <person name="Glavina del Rio T."/>
            <person name="Tice H."/>
            <person name="Bruce D."/>
            <person name="Goodwin L."/>
            <person name="Pitluck S."/>
            <person name="Larimer F."/>
            <person name="Land M.L."/>
            <person name="Hauser L."/>
            <person name="Coates J.D."/>
        </authorList>
    </citation>
    <scope>NUCLEOTIDE SEQUENCE [LARGE SCALE GENOMIC DNA]</scope>
    <source>
        <strain evidence="2 3">2002</strain>
    </source>
</reference>
<feature type="signal peptide" evidence="1">
    <location>
        <begin position="1"/>
        <end position="18"/>
    </location>
</feature>
<sequence length="122" mass="13731" precursor="true">MKAVLAFLALVLSALAVAATPRDDAVQLLAWLNHSRGEINRAGRAGDTVALQRIQREAVRRSDAWPNQLSHAPFMDCHTALTDQIGFLQAVERKDSHWRDRKARQFREDLASCDRAVYPLKP</sequence>
<organism evidence="2 3">
    <name type="scientific">Pseudogulbenkiania ferrooxidans 2002</name>
    <dbReference type="NCBI Taxonomy" id="279714"/>
    <lineage>
        <taxon>Bacteria</taxon>
        <taxon>Pseudomonadati</taxon>
        <taxon>Pseudomonadota</taxon>
        <taxon>Betaproteobacteria</taxon>
        <taxon>Neisseriales</taxon>
        <taxon>Chromobacteriaceae</taxon>
        <taxon>Pseudogulbenkiania</taxon>
    </lineage>
</organism>
<evidence type="ECO:0000313" key="2">
    <source>
        <dbReference type="EMBL" id="EEG08213.1"/>
    </source>
</evidence>
<protein>
    <recommendedName>
        <fullName evidence="4">Secreted protein</fullName>
    </recommendedName>
</protein>
<dbReference type="RefSeq" id="WP_008954436.1">
    <property type="nucleotide sequence ID" value="NZ_ACIS01000006.1"/>
</dbReference>
<dbReference type="Proteomes" id="UP000003165">
    <property type="component" value="Unassembled WGS sequence"/>
</dbReference>
<keyword evidence="1" id="KW-0732">Signal</keyword>
<dbReference type="EMBL" id="ACIS01000006">
    <property type="protein sequence ID" value="EEG08213.1"/>
    <property type="molecule type" value="Genomic_DNA"/>
</dbReference>
<proteinExistence type="predicted"/>
<dbReference type="AlphaFoldDB" id="B9Z4Y1"/>
<evidence type="ECO:0000313" key="3">
    <source>
        <dbReference type="Proteomes" id="UP000003165"/>
    </source>
</evidence>
<keyword evidence="3" id="KW-1185">Reference proteome</keyword>
<name>B9Z4Y1_9NEIS</name>
<evidence type="ECO:0000256" key="1">
    <source>
        <dbReference type="SAM" id="SignalP"/>
    </source>
</evidence>
<comment type="caution">
    <text evidence="2">The sequence shown here is derived from an EMBL/GenBank/DDBJ whole genome shotgun (WGS) entry which is preliminary data.</text>
</comment>
<feature type="chain" id="PRO_5002893805" description="Secreted protein" evidence="1">
    <location>
        <begin position="19"/>
        <end position="122"/>
    </location>
</feature>
<evidence type="ECO:0008006" key="4">
    <source>
        <dbReference type="Google" id="ProtNLM"/>
    </source>
</evidence>
<gene>
    <name evidence="2" type="ORF">FuraDRAFT_2416</name>
</gene>